<dbReference type="EMBL" id="FQTU01000001">
    <property type="protein sequence ID" value="SHE34004.1"/>
    <property type="molecule type" value="Genomic_DNA"/>
</dbReference>
<accession>A0A1M4SNZ2</accession>
<dbReference type="InterPro" id="IPR005624">
    <property type="entry name" value="PduO/GlcC-like"/>
</dbReference>
<dbReference type="HAMAP" id="MF_00761">
    <property type="entry name" value="UPF0303"/>
    <property type="match status" value="1"/>
</dbReference>
<dbReference type="RefSeq" id="WP_084116806.1">
    <property type="nucleotide sequence ID" value="NZ_FQTU01000001.1"/>
</dbReference>
<dbReference type="NCBIfam" id="NF002696">
    <property type="entry name" value="PRK02487.1-5"/>
    <property type="match status" value="1"/>
</dbReference>
<dbReference type="PIRSF" id="PIRSF008757">
    <property type="entry name" value="UCP008757"/>
    <property type="match status" value="1"/>
</dbReference>
<dbReference type="InterPro" id="IPR038084">
    <property type="entry name" value="PduO/GlcC-like_sf"/>
</dbReference>
<organism evidence="2 3">
    <name type="scientific">Alkalibacter saccharofermentans DSM 14828</name>
    <dbReference type="NCBI Taxonomy" id="1120975"/>
    <lineage>
        <taxon>Bacteria</taxon>
        <taxon>Bacillati</taxon>
        <taxon>Bacillota</taxon>
        <taxon>Clostridia</taxon>
        <taxon>Eubacteriales</taxon>
        <taxon>Eubacteriaceae</taxon>
        <taxon>Alkalibacter</taxon>
    </lineage>
</organism>
<keyword evidence="3" id="KW-1185">Reference proteome</keyword>
<dbReference type="STRING" id="1120975.SAMN02746064_00329"/>
<reference evidence="2 3" key="1">
    <citation type="submission" date="2016-11" db="EMBL/GenBank/DDBJ databases">
        <authorList>
            <person name="Jaros S."/>
            <person name="Januszkiewicz K."/>
            <person name="Wedrychowicz H."/>
        </authorList>
    </citation>
    <scope>NUCLEOTIDE SEQUENCE [LARGE SCALE GENOMIC DNA]</scope>
    <source>
        <strain evidence="2 3">DSM 14828</strain>
    </source>
</reference>
<dbReference type="Pfam" id="PF03928">
    <property type="entry name" value="HbpS-like"/>
    <property type="match status" value="1"/>
</dbReference>
<evidence type="ECO:0000313" key="3">
    <source>
        <dbReference type="Proteomes" id="UP000184251"/>
    </source>
</evidence>
<proteinExistence type="inferred from homology"/>
<dbReference type="OrthoDB" id="9815315at2"/>
<dbReference type="PANTHER" id="PTHR28255:SF1">
    <property type="entry name" value="UPF0303 PROTEIN YBR137W"/>
    <property type="match status" value="1"/>
</dbReference>
<evidence type="ECO:0000256" key="1">
    <source>
        <dbReference type="HAMAP-Rule" id="MF_00761"/>
    </source>
</evidence>
<dbReference type="InterPro" id="IPR010371">
    <property type="entry name" value="YBR137W-like"/>
</dbReference>
<sequence>MGKLDVKMKEILETEKKLVFDSFTSQDALNLGMMLIEKGKKAYKPIAINISVNRRCLFHFSFDGALPDNDNWIQRKENIVYRFFKSSYFMELKLENEGKTVEEKYGISLSELAPFGGSIPITIDKTGVVGAITVSGLNPEDDHALVVECVEALLSK</sequence>
<comment type="similarity">
    <text evidence="1">Belongs to the UPF0303 family.</text>
</comment>
<dbReference type="SUPFAM" id="SSF143744">
    <property type="entry name" value="GlcG-like"/>
    <property type="match status" value="1"/>
</dbReference>
<dbReference type="PANTHER" id="PTHR28255">
    <property type="match status" value="1"/>
</dbReference>
<gene>
    <name evidence="2" type="ORF">SAMN02746064_00329</name>
</gene>
<dbReference type="AlphaFoldDB" id="A0A1M4SNZ2"/>
<dbReference type="Gene3D" id="3.30.450.150">
    <property type="entry name" value="Haem-degrading domain"/>
    <property type="match status" value="1"/>
</dbReference>
<evidence type="ECO:0000313" key="2">
    <source>
        <dbReference type="EMBL" id="SHE34004.1"/>
    </source>
</evidence>
<name>A0A1M4SNZ2_9FIRM</name>
<protein>
    <recommendedName>
        <fullName evidence="1">UPF0303 protein SAMN02746064_00329</fullName>
    </recommendedName>
</protein>
<dbReference type="Proteomes" id="UP000184251">
    <property type="component" value="Unassembled WGS sequence"/>
</dbReference>